<accession>A0AAD3SJA6</accession>
<evidence type="ECO:0000313" key="2">
    <source>
        <dbReference type="Proteomes" id="UP001279734"/>
    </source>
</evidence>
<comment type="caution">
    <text evidence="1">The sequence shown here is derived from an EMBL/GenBank/DDBJ whole genome shotgun (WGS) entry which is preliminary data.</text>
</comment>
<dbReference type="EMBL" id="BSYO01000012">
    <property type="protein sequence ID" value="GMH12438.1"/>
    <property type="molecule type" value="Genomic_DNA"/>
</dbReference>
<dbReference type="AlphaFoldDB" id="A0AAD3SJA6"/>
<dbReference type="PANTHER" id="PTHR37252:SF3">
    <property type="entry name" value="POLYADENYLATE-BINDING PROTEIN-INTERACTING PROTEIN 6"/>
    <property type="match status" value="1"/>
</dbReference>
<dbReference type="InterPro" id="IPR038981">
    <property type="entry name" value="CID5/CID6"/>
</dbReference>
<protein>
    <recommendedName>
        <fullName evidence="3">CUE domain-containing protein</fullName>
    </recommendedName>
</protein>
<evidence type="ECO:0000313" key="1">
    <source>
        <dbReference type="EMBL" id="GMH12438.1"/>
    </source>
</evidence>
<organism evidence="1 2">
    <name type="scientific">Nepenthes gracilis</name>
    <name type="common">Slender pitcher plant</name>
    <dbReference type="NCBI Taxonomy" id="150966"/>
    <lineage>
        <taxon>Eukaryota</taxon>
        <taxon>Viridiplantae</taxon>
        <taxon>Streptophyta</taxon>
        <taxon>Embryophyta</taxon>
        <taxon>Tracheophyta</taxon>
        <taxon>Spermatophyta</taxon>
        <taxon>Magnoliopsida</taxon>
        <taxon>eudicotyledons</taxon>
        <taxon>Gunneridae</taxon>
        <taxon>Pentapetalae</taxon>
        <taxon>Caryophyllales</taxon>
        <taxon>Nepenthaceae</taxon>
        <taxon>Nepenthes</taxon>
    </lineage>
</organism>
<gene>
    <name evidence="1" type="ORF">Nepgr_014279</name>
</gene>
<reference evidence="1" key="1">
    <citation type="submission" date="2023-05" db="EMBL/GenBank/DDBJ databases">
        <title>Nepenthes gracilis genome sequencing.</title>
        <authorList>
            <person name="Fukushima K."/>
        </authorList>
    </citation>
    <scope>NUCLEOTIDE SEQUENCE</scope>
    <source>
        <strain evidence="1">SING2019-196</strain>
    </source>
</reference>
<keyword evidence="2" id="KW-1185">Reference proteome</keyword>
<proteinExistence type="predicted"/>
<dbReference type="Proteomes" id="UP001279734">
    <property type="component" value="Unassembled WGS sequence"/>
</dbReference>
<sequence>MSEDYFEMDLADLRMTFSGVSDQSLIDVYSVNWGDLEATVDMLSHLELLWIFRVLDIDLVCAVTVVMHH</sequence>
<name>A0AAD3SJA6_NEPGR</name>
<evidence type="ECO:0008006" key="3">
    <source>
        <dbReference type="Google" id="ProtNLM"/>
    </source>
</evidence>
<dbReference type="PANTHER" id="PTHR37252">
    <property type="entry name" value="POLYADENYLATE-BINDING PROTEIN-INTERACTING PROTEIN 6"/>
    <property type="match status" value="1"/>
</dbReference>